<feature type="chain" id="PRO_5019713445" evidence="6">
    <location>
        <begin position="19"/>
        <end position="622"/>
    </location>
</feature>
<proteinExistence type="inferred from homology"/>
<accession>A0A495IT30</accession>
<dbReference type="Pfam" id="PF07980">
    <property type="entry name" value="SusD_RagB"/>
    <property type="match status" value="2"/>
</dbReference>
<protein>
    <submittedName>
        <fullName evidence="9">Putative outer membrane starch-binding protein</fullName>
    </submittedName>
</protein>
<evidence type="ECO:0000256" key="3">
    <source>
        <dbReference type="ARBA" id="ARBA00022729"/>
    </source>
</evidence>
<dbReference type="InterPro" id="IPR033985">
    <property type="entry name" value="SusD-like_N"/>
</dbReference>
<reference evidence="9 10" key="1">
    <citation type="submission" date="2018-10" db="EMBL/GenBank/DDBJ databases">
        <title>Genomic Encyclopedia of Archaeal and Bacterial Type Strains, Phase II (KMG-II): from individual species to whole genera.</title>
        <authorList>
            <person name="Goeker M."/>
        </authorList>
    </citation>
    <scope>NUCLEOTIDE SEQUENCE [LARGE SCALE GENOMIC DNA]</scope>
    <source>
        <strain evidence="9 10">DSM 18602</strain>
    </source>
</reference>
<dbReference type="InterPro" id="IPR012944">
    <property type="entry name" value="SusD_RagB_dom"/>
</dbReference>
<evidence type="ECO:0000256" key="5">
    <source>
        <dbReference type="ARBA" id="ARBA00023237"/>
    </source>
</evidence>
<evidence type="ECO:0000256" key="6">
    <source>
        <dbReference type="SAM" id="SignalP"/>
    </source>
</evidence>
<dbReference type="GO" id="GO:0009279">
    <property type="term" value="C:cell outer membrane"/>
    <property type="evidence" value="ECO:0007669"/>
    <property type="project" value="UniProtKB-SubCell"/>
</dbReference>
<dbReference type="AlphaFoldDB" id="A0A495IT30"/>
<evidence type="ECO:0000256" key="4">
    <source>
        <dbReference type="ARBA" id="ARBA00023136"/>
    </source>
</evidence>
<comment type="subcellular location">
    <subcellularLocation>
        <location evidence="1">Cell outer membrane</location>
    </subcellularLocation>
</comment>
<feature type="domain" description="RagB/SusD" evidence="7">
    <location>
        <begin position="273"/>
        <end position="435"/>
    </location>
</feature>
<name>A0A495IT30_9SPHI</name>
<dbReference type="InterPro" id="IPR011990">
    <property type="entry name" value="TPR-like_helical_dom_sf"/>
</dbReference>
<dbReference type="OrthoDB" id="5694214at2"/>
<dbReference type="Gene3D" id="1.25.40.390">
    <property type="match status" value="1"/>
</dbReference>
<evidence type="ECO:0000256" key="2">
    <source>
        <dbReference type="ARBA" id="ARBA00006275"/>
    </source>
</evidence>
<keyword evidence="10" id="KW-1185">Reference proteome</keyword>
<evidence type="ECO:0000256" key="1">
    <source>
        <dbReference type="ARBA" id="ARBA00004442"/>
    </source>
</evidence>
<keyword evidence="5" id="KW-0998">Cell outer membrane</keyword>
<dbReference type="Pfam" id="PF14322">
    <property type="entry name" value="SusD-like_3"/>
    <property type="match status" value="1"/>
</dbReference>
<evidence type="ECO:0000313" key="10">
    <source>
        <dbReference type="Proteomes" id="UP000268007"/>
    </source>
</evidence>
<dbReference type="PROSITE" id="PS51257">
    <property type="entry name" value="PROKAR_LIPOPROTEIN"/>
    <property type="match status" value="1"/>
</dbReference>
<feature type="domain" description="SusD-like N-terminal" evidence="8">
    <location>
        <begin position="32"/>
        <end position="222"/>
    </location>
</feature>
<evidence type="ECO:0000259" key="7">
    <source>
        <dbReference type="Pfam" id="PF07980"/>
    </source>
</evidence>
<feature type="signal peptide" evidence="6">
    <location>
        <begin position="1"/>
        <end position="18"/>
    </location>
</feature>
<comment type="similarity">
    <text evidence="2">Belongs to the SusD family.</text>
</comment>
<dbReference type="EMBL" id="RBKU01000001">
    <property type="protein sequence ID" value="RKR79936.1"/>
    <property type="molecule type" value="Genomic_DNA"/>
</dbReference>
<keyword evidence="4" id="KW-0472">Membrane</keyword>
<gene>
    <name evidence="9" type="ORF">BDD43_0022</name>
</gene>
<sequence length="622" mass="67669">MKKIIILTIILSSLCSCQKMLDATPTDFLAAETYFTNETQLQSALTAVYDQLQKGGMFGSAFTGATSPDGMSTSLNLSDEMYFASSGTGTRALTYSSSDPLIFAIWSACYVGIQRANIVLANINKPTMDEGHRAIAKGEAMFLRAFFYFILAENFGDVPLRTAPTQSVLDVNIARTPLKQVYEFIISEMTTAEGLVAPATAYAYNERITQSTVRGILARVCLYAAGFPNNDVSKYALAASWAKKVMDSGLHQLNASYSQVFINMVQNLYDTKESLWEIGYYTTGQGDTYTEYAPGLSVFLGVTQTNSAYPLVTGAYRIHQRVYNYYEKDPNLTDPLIPDKSLDLRRDWAIAPFKYTSNNQATGKAYYTAAQIYDRQPNKFDRAYELTGARFQSSTPTNFSMLRYSDVLLMFAEADNEVNGPTTAGVNAVNLVRERGYGKLLNGEGVKQLSIANAGTGYTTAPTITISGGGGSGATATATVSGGKITSVTMTNHGTFYTSTPTVTISGGGGTGGVLTPSLQLLADADLKAPAYADQATFRQTIQDERARELCFEGWRKLDLVRWGIYISTLQSVTAEDNINAPSTYKAFAVLPGNLISPTYLLQPIPANEISLNNLIKQNPGW</sequence>
<evidence type="ECO:0000313" key="9">
    <source>
        <dbReference type="EMBL" id="RKR79936.1"/>
    </source>
</evidence>
<dbReference type="Proteomes" id="UP000268007">
    <property type="component" value="Unassembled WGS sequence"/>
</dbReference>
<comment type="caution">
    <text evidence="9">The sequence shown here is derived from an EMBL/GenBank/DDBJ whole genome shotgun (WGS) entry which is preliminary data.</text>
</comment>
<feature type="domain" description="RagB/SusD" evidence="7">
    <location>
        <begin position="528"/>
        <end position="622"/>
    </location>
</feature>
<evidence type="ECO:0000259" key="8">
    <source>
        <dbReference type="Pfam" id="PF14322"/>
    </source>
</evidence>
<organism evidence="9 10">
    <name type="scientific">Mucilaginibacter gracilis</name>
    <dbReference type="NCBI Taxonomy" id="423350"/>
    <lineage>
        <taxon>Bacteria</taxon>
        <taxon>Pseudomonadati</taxon>
        <taxon>Bacteroidota</taxon>
        <taxon>Sphingobacteriia</taxon>
        <taxon>Sphingobacteriales</taxon>
        <taxon>Sphingobacteriaceae</taxon>
        <taxon>Mucilaginibacter</taxon>
    </lineage>
</organism>
<dbReference type="SUPFAM" id="SSF48452">
    <property type="entry name" value="TPR-like"/>
    <property type="match status" value="1"/>
</dbReference>
<dbReference type="RefSeq" id="WP_121195534.1">
    <property type="nucleotide sequence ID" value="NZ_RBKU01000001.1"/>
</dbReference>
<keyword evidence="3 6" id="KW-0732">Signal</keyword>